<evidence type="ECO:0000313" key="3">
    <source>
        <dbReference type="Proteomes" id="UP001178461"/>
    </source>
</evidence>
<reference evidence="2" key="1">
    <citation type="submission" date="2022-12" db="EMBL/GenBank/DDBJ databases">
        <authorList>
            <person name="Alioto T."/>
            <person name="Alioto T."/>
            <person name="Gomez Garrido J."/>
        </authorList>
    </citation>
    <scope>NUCLEOTIDE SEQUENCE</scope>
</reference>
<sequence length="50" mass="5226">PLKAAGEQLLGLGCSVKGLQCSPPPPPPPPPPPRTLLLPGHIQGPKRCWK</sequence>
<name>A0AA35LJ31_9SAUR</name>
<feature type="region of interest" description="Disordered" evidence="1">
    <location>
        <begin position="16"/>
        <end position="50"/>
    </location>
</feature>
<organism evidence="2 3">
    <name type="scientific">Podarcis lilfordi</name>
    <name type="common">Lilford's wall lizard</name>
    <dbReference type="NCBI Taxonomy" id="74358"/>
    <lineage>
        <taxon>Eukaryota</taxon>
        <taxon>Metazoa</taxon>
        <taxon>Chordata</taxon>
        <taxon>Craniata</taxon>
        <taxon>Vertebrata</taxon>
        <taxon>Euteleostomi</taxon>
        <taxon>Lepidosauria</taxon>
        <taxon>Squamata</taxon>
        <taxon>Bifurcata</taxon>
        <taxon>Unidentata</taxon>
        <taxon>Episquamata</taxon>
        <taxon>Laterata</taxon>
        <taxon>Lacertibaenia</taxon>
        <taxon>Lacertidae</taxon>
        <taxon>Podarcis</taxon>
    </lineage>
</organism>
<dbReference type="AlphaFoldDB" id="A0AA35LJ31"/>
<gene>
    <name evidence="2" type="ORF">PODLI_1B016408</name>
</gene>
<accession>A0AA35LJ31</accession>
<protein>
    <submittedName>
        <fullName evidence="2">Uncharacterized protein</fullName>
    </submittedName>
</protein>
<dbReference type="EMBL" id="OX395143">
    <property type="protein sequence ID" value="CAI5797241.1"/>
    <property type="molecule type" value="Genomic_DNA"/>
</dbReference>
<feature type="non-terminal residue" evidence="2">
    <location>
        <position position="1"/>
    </location>
</feature>
<evidence type="ECO:0000313" key="2">
    <source>
        <dbReference type="EMBL" id="CAI5797241.1"/>
    </source>
</evidence>
<dbReference type="Proteomes" id="UP001178461">
    <property type="component" value="Chromosome 16"/>
</dbReference>
<feature type="non-terminal residue" evidence="2">
    <location>
        <position position="50"/>
    </location>
</feature>
<proteinExistence type="predicted"/>
<evidence type="ECO:0000256" key="1">
    <source>
        <dbReference type="SAM" id="MobiDB-lite"/>
    </source>
</evidence>
<keyword evidence="3" id="KW-1185">Reference proteome</keyword>
<feature type="compositionally biased region" description="Pro residues" evidence="1">
    <location>
        <begin position="22"/>
        <end position="34"/>
    </location>
</feature>